<name>A0ABD5VF94_9EURY</name>
<protein>
    <submittedName>
        <fullName evidence="1">Uncharacterized protein</fullName>
    </submittedName>
</protein>
<evidence type="ECO:0000313" key="1">
    <source>
        <dbReference type="EMBL" id="MFC6953751.1"/>
    </source>
</evidence>
<evidence type="ECO:0000313" key="2">
    <source>
        <dbReference type="Proteomes" id="UP001596395"/>
    </source>
</evidence>
<keyword evidence="2" id="KW-1185">Reference proteome</keyword>
<accession>A0ABD5VF94</accession>
<dbReference type="AlphaFoldDB" id="A0ABD5VF94"/>
<sequence length="55" mass="6160">MFIKYALLDKSTGLFKAVPSEGTDLLDSWDDAVEFADLLRDTEPGDWSIVRVKAL</sequence>
<reference evidence="1 2" key="1">
    <citation type="journal article" date="2019" name="Int. J. Syst. Evol. Microbiol.">
        <title>The Global Catalogue of Microorganisms (GCM) 10K type strain sequencing project: providing services to taxonomists for standard genome sequencing and annotation.</title>
        <authorList>
            <consortium name="The Broad Institute Genomics Platform"/>
            <consortium name="The Broad Institute Genome Sequencing Center for Infectious Disease"/>
            <person name="Wu L."/>
            <person name="Ma J."/>
        </authorList>
    </citation>
    <scope>NUCLEOTIDE SEQUENCE [LARGE SCALE GENOMIC DNA]</scope>
    <source>
        <strain evidence="1 2">GX26</strain>
    </source>
</reference>
<dbReference type="EMBL" id="JBHSXN010000002">
    <property type="protein sequence ID" value="MFC6953751.1"/>
    <property type="molecule type" value="Genomic_DNA"/>
</dbReference>
<comment type="caution">
    <text evidence="1">The sequence shown here is derived from an EMBL/GenBank/DDBJ whole genome shotgun (WGS) entry which is preliminary data.</text>
</comment>
<gene>
    <name evidence="1" type="ORF">ACFQGB_12840</name>
</gene>
<organism evidence="1 2">
    <name type="scientific">Halorubellus litoreus</name>
    <dbReference type="NCBI Taxonomy" id="755308"/>
    <lineage>
        <taxon>Archaea</taxon>
        <taxon>Methanobacteriati</taxon>
        <taxon>Methanobacteriota</taxon>
        <taxon>Stenosarchaea group</taxon>
        <taxon>Halobacteria</taxon>
        <taxon>Halobacteriales</taxon>
        <taxon>Halorubellaceae</taxon>
        <taxon>Halorubellus</taxon>
    </lineage>
</organism>
<dbReference type="RefSeq" id="WP_336350704.1">
    <property type="nucleotide sequence ID" value="NZ_JAZAQL010000002.1"/>
</dbReference>
<dbReference type="Proteomes" id="UP001596395">
    <property type="component" value="Unassembled WGS sequence"/>
</dbReference>
<proteinExistence type="predicted"/>